<dbReference type="EMBL" id="JBEPSH010000005">
    <property type="protein sequence ID" value="MET4577669.1"/>
    <property type="molecule type" value="Genomic_DNA"/>
</dbReference>
<evidence type="ECO:0000256" key="1">
    <source>
        <dbReference type="ARBA" id="ARBA00022679"/>
    </source>
</evidence>
<dbReference type="Gene3D" id="3.40.50.10540">
    <property type="entry name" value="Crotonobetainyl-coa:carnitine coa-transferase, domain 1"/>
    <property type="match status" value="1"/>
</dbReference>
<accession>A0ABV2Q9E4</accession>
<gene>
    <name evidence="3" type="ORF">ABIE13_002780</name>
</gene>
<evidence type="ECO:0000256" key="2">
    <source>
        <dbReference type="SAM" id="MobiDB-lite"/>
    </source>
</evidence>
<keyword evidence="4" id="KW-1185">Reference proteome</keyword>
<reference evidence="3 4" key="1">
    <citation type="submission" date="2024-06" db="EMBL/GenBank/DDBJ databases">
        <title>Sorghum-associated microbial communities from plants grown in Nebraska, USA.</title>
        <authorList>
            <person name="Schachtman D."/>
        </authorList>
    </citation>
    <scope>NUCLEOTIDE SEQUENCE [LARGE SCALE GENOMIC DNA]</scope>
    <source>
        <strain evidence="3 4">2709</strain>
    </source>
</reference>
<feature type="region of interest" description="Disordered" evidence="2">
    <location>
        <begin position="368"/>
        <end position="393"/>
    </location>
</feature>
<comment type="caution">
    <text evidence="3">The sequence shown here is derived from an EMBL/GenBank/DDBJ whole genome shotgun (WGS) entry which is preliminary data.</text>
</comment>
<dbReference type="RefSeq" id="WP_354444242.1">
    <property type="nucleotide sequence ID" value="NZ_JBEPSH010000005.1"/>
</dbReference>
<dbReference type="PANTHER" id="PTHR48207:SF4">
    <property type="entry name" value="BLL6097 PROTEIN"/>
    <property type="match status" value="1"/>
</dbReference>
<dbReference type="Pfam" id="PF02515">
    <property type="entry name" value="CoA_transf_3"/>
    <property type="match status" value="1"/>
</dbReference>
<dbReference type="PANTHER" id="PTHR48207">
    <property type="entry name" value="SUCCINATE--HYDROXYMETHYLGLUTARATE COA-TRANSFERASE"/>
    <property type="match status" value="1"/>
</dbReference>
<protein>
    <submittedName>
        <fullName evidence="3">Crotonobetainyl-CoA:carnitine CoA-transferase CaiB-like acyl-CoA transferase</fullName>
    </submittedName>
</protein>
<dbReference type="Proteomes" id="UP001549320">
    <property type="component" value="Unassembled WGS sequence"/>
</dbReference>
<organism evidence="3 4">
    <name type="scientific">Ottowia thiooxydans</name>
    <dbReference type="NCBI Taxonomy" id="219182"/>
    <lineage>
        <taxon>Bacteria</taxon>
        <taxon>Pseudomonadati</taxon>
        <taxon>Pseudomonadota</taxon>
        <taxon>Betaproteobacteria</taxon>
        <taxon>Burkholderiales</taxon>
        <taxon>Comamonadaceae</taxon>
        <taxon>Ottowia</taxon>
    </lineage>
</organism>
<dbReference type="InterPro" id="IPR003673">
    <property type="entry name" value="CoA-Trfase_fam_III"/>
</dbReference>
<name>A0ABV2Q9E4_9BURK</name>
<dbReference type="InterPro" id="IPR023606">
    <property type="entry name" value="CoA-Trfase_III_dom_1_sf"/>
</dbReference>
<sequence>MSGPLTGIVVIDASNFVFGPVSTQLLGDMGADVIKVEPPEGDPTRGIGAGRTKGMGSFFLNLNRNKRSVVLDLKSPEGARSLRKLFATADVFVHNMRSSALQKLGLTFEALHAEFPRLIHASAQGFGAGGPYFDRPAYDDVIQGLSGIAGLNAAAFGQPAYAPMLLTDKLCGVYLAQAITAALLYREREGVAQKVEVPMLETMASFNLLDHLADGVLQPEPGEATSWKGYARVFNPSHRPLHTKDGYISIIANTDSQWRRLFQLIEKPELSDDKRFTTIGDRMKHVGELYTLVEEALSEGTSEEWLAKLSAVDVPCGPIHDLNALRMDPHLAQTGFFRTFPHPSEGNLVMPAPPIGFSASPASVRLGPPRLGEHNAEINHSAEVPAKKTGEKP</sequence>
<dbReference type="SUPFAM" id="SSF89796">
    <property type="entry name" value="CoA-transferase family III (CaiB/BaiF)"/>
    <property type="match status" value="1"/>
</dbReference>
<dbReference type="InterPro" id="IPR050483">
    <property type="entry name" value="CoA-transferase_III_domain"/>
</dbReference>
<evidence type="ECO:0000313" key="3">
    <source>
        <dbReference type="EMBL" id="MET4577669.1"/>
    </source>
</evidence>
<proteinExistence type="predicted"/>
<keyword evidence="1" id="KW-0808">Transferase</keyword>
<evidence type="ECO:0000313" key="4">
    <source>
        <dbReference type="Proteomes" id="UP001549320"/>
    </source>
</evidence>
<dbReference type="InterPro" id="IPR044855">
    <property type="entry name" value="CoA-Trfase_III_dom3_sf"/>
</dbReference>
<dbReference type="Gene3D" id="3.30.1540.10">
    <property type="entry name" value="formyl-coa transferase, domain 3"/>
    <property type="match status" value="1"/>
</dbReference>